<evidence type="ECO:0000313" key="3">
    <source>
        <dbReference type="EMBL" id="QHS97239.1"/>
    </source>
</evidence>
<evidence type="ECO:0000256" key="1">
    <source>
        <dbReference type="SAM" id="MobiDB-lite"/>
    </source>
</evidence>
<sequence>MFILNFFLFIINIVSANNCIEIGNFNNNRIIACPIQKLNNETVSRLNFTNKTLETFNVTKKLNSSKMNSTIIKQREYSKNNTKNISGFYNIFSPSPSKDNIDIIEPSSYLEIIDEENNEIYDYNTPSVYNTPSSSLDIIKEENNENNENIIQTEDEYVILKIIIILLCLSGTLITLLYCVKKKKKKNKICNFKEKVYIKKPIKTENSDKSQTTIINIGEKEEKEVIESTSRIEPKKSEDYEDDFEEEEES</sequence>
<proteinExistence type="predicted"/>
<organism evidence="3">
    <name type="scientific">viral metagenome</name>
    <dbReference type="NCBI Taxonomy" id="1070528"/>
    <lineage>
        <taxon>unclassified sequences</taxon>
        <taxon>metagenomes</taxon>
        <taxon>organismal metagenomes</taxon>
    </lineage>
</organism>
<evidence type="ECO:0000256" key="2">
    <source>
        <dbReference type="SAM" id="Phobius"/>
    </source>
</evidence>
<keyword evidence="2" id="KW-0812">Transmembrane</keyword>
<keyword evidence="2" id="KW-0472">Membrane</keyword>
<name>A0A6C0C0A6_9ZZZZ</name>
<protein>
    <submittedName>
        <fullName evidence="3">Uncharacterized protein</fullName>
    </submittedName>
</protein>
<feature type="compositionally biased region" description="Basic and acidic residues" evidence="1">
    <location>
        <begin position="219"/>
        <end position="238"/>
    </location>
</feature>
<feature type="transmembrane region" description="Helical" evidence="2">
    <location>
        <begin position="157"/>
        <end position="180"/>
    </location>
</feature>
<reference evidence="3" key="1">
    <citation type="journal article" date="2020" name="Nature">
        <title>Giant virus diversity and host interactions through global metagenomics.</title>
        <authorList>
            <person name="Schulz F."/>
            <person name="Roux S."/>
            <person name="Paez-Espino D."/>
            <person name="Jungbluth S."/>
            <person name="Walsh D.A."/>
            <person name="Denef V.J."/>
            <person name="McMahon K.D."/>
            <person name="Konstantinidis K.T."/>
            <person name="Eloe-Fadrosh E.A."/>
            <person name="Kyrpides N.C."/>
            <person name="Woyke T."/>
        </authorList>
    </citation>
    <scope>NUCLEOTIDE SEQUENCE</scope>
    <source>
        <strain evidence="3">GVMAG-M-3300020169-51</strain>
    </source>
</reference>
<accession>A0A6C0C0A6</accession>
<keyword evidence="2" id="KW-1133">Transmembrane helix</keyword>
<dbReference type="EMBL" id="MN739292">
    <property type="protein sequence ID" value="QHS97239.1"/>
    <property type="molecule type" value="Genomic_DNA"/>
</dbReference>
<feature type="compositionally biased region" description="Acidic residues" evidence="1">
    <location>
        <begin position="239"/>
        <end position="250"/>
    </location>
</feature>
<feature type="region of interest" description="Disordered" evidence="1">
    <location>
        <begin position="219"/>
        <end position="250"/>
    </location>
</feature>
<dbReference type="AlphaFoldDB" id="A0A6C0C0A6"/>